<organism evidence="2 3">
    <name type="scientific">Portunus trituberculatus</name>
    <name type="common">Swimming crab</name>
    <name type="synonym">Neptunus trituberculatus</name>
    <dbReference type="NCBI Taxonomy" id="210409"/>
    <lineage>
        <taxon>Eukaryota</taxon>
        <taxon>Metazoa</taxon>
        <taxon>Ecdysozoa</taxon>
        <taxon>Arthropoda</taxon>
        <taxon>Crustacea</taxon>
        <taxon>Multicrustacea</taxon>
        <taxon>Malacostraca</taxon>
        <taxon>Eumalacostraca</taxon>
        <taxon>Eucarida</taxon>
        <taxon>Decapoda</taxon>
        <taxon>Pleocyemata</taxon>
        <taxon>Brachyura</taxon>
        <taxon>Eubrachyura</taxon>
        <taxon>Portunoidea</taxon>
        <taxon>Portunidae</taxon>
        <taxon>Portuninae</taxon>
        <taxon>Portunus</taxon>
    </lineage>
</organism>
<name>A0A5B7GDP8_PORTR</name>
<evidence type="ECO:0000256" key="1">
    <source>
        <dbReference type="SAM" id="MobiDB-lite"/>
    </source>
</evidence>
<feature type="compositionally biased region" description="Gly residues" evidence="1">
    <location>
        <begin position="52"/>
        <end position="67"/>
    </location>
</feature>
<keyword evidence="3" id="KW-1185">Reference proteome</keyword>
<gene>
    <name evidence="2" type="ORF">E2C01_049240</name>
</gene>
<evidence type="ECO:0000313" key="3">
    <source>
        <dbReference type="Proteomes" id="UP000324222"/>
    </source>
</evidence>
<protein>
    <submittedName>
        <fullName evidence="2">Uncharacterized protein</fullName>
    </submittedName>
</protein>
<proteinExistence type="predicted"/>
<feature type="compositionally biased region" description="Basic and acidic residues" evidence="1">
    <location>
        <begin position="39"/>
        <end position="51"/>
    </location>
</feature>
<sequence length="119" mass="12446">MAKRRLLSLCHKQAVQPKMTAVTSGLITQLLAARGRERSTIDSAVEGEREGGGSVGGGGGNGVGGGNRRPHGESDAWVSLSALLHAPGVVAVRPVKNHSVGRESEVVMVFLKQVSMHKK</sequence>
<accession>A0A5B7GDP8</accession>
<dbReference type="EMBL" id="VSRR010013067">
    <property type="protein sequence ID" value="MPC55308.1"/>
    <property type="molecule type" value="Genomic_DNA"/>
</dbReference>
<dbReference type="AlphaFoldDB" id="A0A5B7GDP8"/>
<feature type="region of interest" description="Disordered" evidence="1">
    <location>
        <begin position="39"/>
        <end position="73"/>
    </location>
</feature>
<evidence type="ECO:0000313" key="2">
    <source>
        <dbReference type="EMBL" id="MPC55308.1"/>
    </source>
</evidence>
<reference evidence="2 3" key="1">
    <citation type="submission" date="2019-05" db="EMBL/GenBank/DDBJ databases">
        <title>Another draft genome of Portunus trituberculatus and its Hox gene families provides insights of decapod evolution.</title>
        <authorList>
            <person name="Jeong J.-H."/>
            <person name="Song I."/>
            <person name="Kim S."/>
            <person name="Choi T."/>
            <person name="Kim D."/>
            <person name="Ryu S."/>
            <person name="Kim W."/>
        </authorList>
    </citation>
    <scope>NUCLEOTIDE SEQUENCE [LARGE SCALE GENOMIC DNA]</scope>
    <source>
        <tissue evidence="2">Muscle</tissue>
    </source>
</reference>
<dbReference type="Proteomes" id="UP000324222">
    <property type="component" value="Unassembled WGS sequence"/>
</dbReference>
<comment type="caution">
    <text evidence="2">The sequence shown here is derived from an EMBL/GenBank/DDBJ whole genome shotgun (WGS) entry which is preliminary data.</text>
</comment>